<feature type="region of interest" description="Disordered" evidence="1">
    <location>
        <begin position="1"/>
        <end position="43"/>
    </location>
</feature>
<evidence type="ECO:0000313" key="2">
    <source>
        <dbReference type="EMBL" id="KAF2573300.1"/>
    </source>
</evidence>
<accession>A0A8S9ITF7</accession>
<name>A0A8S9ITF7_BRACR</name>
<proteinExistence type="predicted"/>
<sequence>MRPLPHSRQHQTARVRRSRHSRSSNKGRPRPDRSDSIHSSSRPVRVQLAAQLLWWFDSTIIKG</sequence>
<dbReference type="AlphaFoldDB" id="A0A8S9ITF7"/>
<feature type="compositionally biased region" description="Basic residues" evidence="1">
    <location>
        <begin position="1"/>
        <end position="28"/>
    </location>
</feature>
<dbReference type="EMBL" id="QGKY02001015">
    <property type="protein sequence ID" value="KAF2573300.1"/>
    <property type="molecule type" value="Genomic_DNA"/>
</dbReference>
<reference evidence="2" key="1">
    <citation type="submission" date="2019-12" db="EMBL/GenBank/DDBJ databases">
        <title>Genome sequencing and annotation of Brassica cretica.</title>
        <authorList>
            <person name="Studholme D.J."/>
            <person name="Sarris P.F."/>
        </authorList>
    </citation>
    <scope>NUCLEOTIDE SEQUENCE</scope>
    <source>
        <strain evidence="2">PFS-102/07</strain>
        <tissue evidence="2">Leaf</tissue>
    </source>
</reference>
<organism evidence="2">
    <name type="scientific">Brassica cretica</name>
    <name type="common">Mustard</name>
    <dbReference type="NCBI Taxonomy" id="69181"/>
    <lineage>
        <taxon>Eukaryota</taxon>
        <taxon>Viridiplantae</taxon>
        <taxon>Streptophyta</taxon>
        <taxon>Embryophyta</taxon>
        <taxon>Tracheophyta</taxon>
        <taxon>Spermatophyta</taxon>
        <taxon>Magnoliopsida</taxon>
        <taxon>eudicotyledons</taxon>
        <taxon>Gunneridae</taxon>
        <taxon>Pentapetalae</taxon>
        <taxon>rosids</taxon>
        <taxon>malvids</taxon>
        <taxon>Brassicales</taxon>
        <taxon>Brassicaceae</taxon>
        <taxon>Brassiceae</taxon>
        <taxon>Brassica</taxon>
    </lineage>
</organism>
<comment type="caution">
    <text evidence="2">The sequence shown here is derived from an EMBL/GenBank/DDBJ whole genome shotgun (WGS) entry which is preliminary data.</text>
</comment>
<protein>
    <submittedName>
        <fullName evidence="2">Uncharacterized protein</fullName>
    </submittedName>
</protein>
<evidence type="ECO:0000256" key="1">
    <source>
        <dbReference type="SAM" id="MobiDB-lite"/>
    </source>
</evidence>
<gene>
    <name evidence="2" type="ORF">F2Q70_00001323</name>
</gene>